<keyword evidence="4 7" id="KW-0812">Transmembrane</keyword>
<dbReference type="Pfam" id="PF01554">
    <property type="entry name" value="MatE"/>
    <property type="match status" value="2"/>
</dbReference>
<feature type="transmembrane region" description="Helical" evidence="7">
    <location>
        <begin position="95"/>
        <end position="117"/>
    </location>
</feature>
<sequence>MKTVNHLGTDPIGKLVPRIAFPSMLAQFVSVLYSIVDRMYIGHIASVGDLALAGVGVCGPILTMIGAFSSLIGVGGAPLLGIRLGEKNEKEASRILANAFLMLVSLSLVLTAAALFFTRPMLMAFGASTVTYPYARAYFMIYVSGSVFALLSTGLNQFVICQDFASEGMKSVLLGAVLNLLLDPVFIFVLHLGVRGAAIATVLSQIASCLYVLHILFGKTIPIRITFGGYSFAIMKRILTVGFTPFLIIAIDNVMIIAMNAVLQRYAPAGQGDSFITCATIVQSFMLIITMPLGGISGGTQSILAYNYGAGNSRRILEAQKTIIALCAGFTTLMFLVSNAAGTLFAQLFTSDPQIVSMVVRAIHISTLSVIPLGIQYEIVDGFTAMGCVRYSFALSFFRKFVYFTALFLLPRFFALENIFYVEPISDLIGPVVSMIVYWTSIQKILKQREEAVRLMHTKKA</sequence>
<dbReference type="PIRSF" id="PIRSF006603">
    <property type="entry name" value="DinF"/>
    <property type="match status" value="1"/>
</dbReference>
<dbReference type="EMBL" id="CYYV01000011">
    <property type="protein sequence ID" value="CUO62710.1"/>
    <property type="molecule type" value="Genomic_DNA"/>
</dbReference>
<protein>
    <submittedName>
        <fullName evidence="8">Multidrug export protein mepA</fullName>
    </submittedName>
</protein>
<organism evidence="8 9">
    <name type="scientific">Fusicatenibacter saccharivorans</name>
    <dbReference type="NCBI Taxonomy" id="1150298"/>
    <lineage>
        <taxon>Bacteria</taxon>
        <taxon>Bacillati</taxon>
        <taxon>Bacillota</taxon>
        <taxon>Clostridia</taxon>
        <taxon>Lachnospirales</taxon>
        <taxon>Lachnospiraceae</taxon>
        <taxon>Fusicatenibacter</taxon>
    </lineage>
</organism>
<feature type="transmembrane region" description="Helical" evidence="7">
    <location>
        <begin position="51"/>
        <end position="74"/>
    </location>
</feature>
<evidence type="ECO:0000256" key="2">
    <source>
        <dbReference type="ARBA" id="ARBA00022448"/>
    </source>
</evidence>
<feature type="transmembrane region" description="Helical" evidence="7">
    <location>
        <begin position="137"/>
        <end position="160"/>
    </location>
</feature>
<dbReference type="PANTHER" id="PTHR43823:SF3">
    <property type="entry name" value="MULTIDRUG EXPORT PROTEIN MEPA"/>
    <property type="match status" value="1"/>
</dbReference>
<dbReference type="InterPro" id="IPR002528">
    <property type="entry name" value="MATE_fam"/>
</dbReference>
<dbReference type="GO" id="GO:0005886">
    <property type="term" value="C:plasma membrane"/>
    <property type="evidence" value="ECO:0007669"/>
    <property type="project" value="UniProtKB-SubCell"/>
</dbReference>
<dbReference type="GO" id="GO:0015297">
    <property type="term" value="F:antiporter activity"/>
    <property type="evidence" value="ECO:0007669"/>
    <property type="project" value="InterPro"/>
</dbReference>
<feature type="transmembrane region" description="Helical" evidence="7">
    <location>
        <begin position="15"/>
        <end position="36"/>
    </location>
</feature>
<dbReference type="GO" id="GO:0042910">
    <property type="term" value="F:xenobiotic transmembrane transporter activity"/>
    <property type="evidence" value="ECO:0007669"/>
    <property type="project" value="InterPro"/>
</dbReference>
<keyword evidence="6 7" id="KW-0472">Membrane</keyword>
<feature type="transmembrane region" description="Helical" evidence="7">
    <location>
        <begin position="274"/>
        <end position="294"/>
    </location>
</feature>
<dbReference type="InterPro" id="IPR051327">
    <property type="entry name" value="MATE_MepA_subfamily"/>
</dbReference>
<keyword evidence="5 7" id="KW-1133">Transmembrane helix</keyword>
<feature type="transmembrane region" description="Helical" evidence="7">
    <location>
        <begin position="428"/>
        <end position="446"/>
    </location>
</feature>
<reference evidence="8 9" key="1">
    <citation type="submission" date="2015-09" db="EMBL/GenBank/DDBJ databases">
        <authorList>
            <consortium name="Pathogen Informatics"/>
        </authorList>
    </citation>
    <scope>NUCLEOTIDE SEQUENCE [LARGE SCALE GENOMIC DNA]</scope>
    <source>
        <strain evidence="8 9">2789STDY5608849</strain>
    </source>
</reference>
<keyword evidence="3" id="KW-1003">Cell membrane</keyword>
<evidence type="ECO:0000256" key="3">
    <source>
        <dbReference type="ARBA" id="ARBA00022475"/>
    </source>
</evidence>
<feature type="transmembrane region" description="Helical" evidence="7">
    <location>
        <begin position="358"/>
        <end position="380"/>
    </location>
</feature>
<evidence type="ECO:0000256" key="7">
    <source>
        <dbReference type="SAM" id="Phobius"/>
    </source>
</evidence>
<evidence type="ECO:0000313" key="9">
    <source>
        <dbReference type="Proteomes" id="UP000095706"/>
    </source>
</evidence>
<evidence type="ECO:0000256" key="1">
    <source>
        <dbReference type="ARBA" id="ARBA00004651"/>
    </source>
</evidence>
<evidence type="ECO:0000256" key="5">
    <source>
        <dbReference type="ARBA" id="ARBA00022989"/>
    </source>
</evidence>
<feature type="transmembrane region" description="Helical" evidence="7">
    <location>
        <begin position="401"/>
        <end position="422"/>
    </location>
</feature>
<dbReference type="AlphaFoldDB" id="A0A174GP63"/>
<evidence type="ECO:0000313" key="8">
    <source>
        <dbReference type="EMBL" id="CUO62710.1"/>
    </source>
</evidence>
<name>A0A174GP63_9FIRM</name>
<accession>A0A174GP63</accession>
<feature type="transmembrane region" description="Helical" evidence="7">
    <location>
        <begin position="198"/>
        <end position="217"/>
    </location>
</feature>
<comment type="subcellular location">
    <subcellularLocation>
        <location evidence="1">Cell membrane</location>
        <topology evidence="1">Multi-pass membrane protein</topology>
    </subcellularLocation>
</comment>
<dbReference type="PANTHER" id="PTHR43823">
    <property type="entry name" value="SPORULATION PROTEIN YKVU"/>
    <property type="match status" value="1"/>
</dbReference>
<feature type="transmembrane region" description="Helical" evidence="7">
    <location>
        <begin position="172"/>
        <end position="192"/>
    </location>
</feature>
<proteinExistence type="predicted"/>
<evidence type="ECO:0000256" key="4">
    <source>
        <dbReference type="ARBA" id="ARBA00022692"/>
    </source>
</evidence>
<evidence type="ECO:0000256" key="6">
    <source>
        <dbReference type="ARBA" id="ARBA00023136"/>
    </source>
</evidence>
<dbReference type="RefSeq" id="WP_055228172.1">
    <property type="nucleotide sequence ID" value="NZ_CYYV01000011.1"/>
</dbReference>
<feature type="transmembrane region" description="Helical" evidence="7">
    <location>
        <begin position="238"/>
        <end position="262"/>
    </location>
</feature>
<keyword evidence="2" id="KW-0813">Transport</keyword>
<dbReference type="Proteomes" id="UP000095706">
    <property type="component" value="Unassembled WGS sequence"/>
</dbReference>
<gene>
    <name evidence="8" type="primary">mepA_16</name>
    <name evidence="8" type="ORF">ERS852406_02427</name>
</gene>
<feature type="transmembrane region" description="Helical" evidence="7">
    <location>
        <begin position="323"/>
        <end position="346"/>
    </location>
</feature>
<dbReference type="InterPro" id="IPR048279">
    <property type="entry name" value="MdtK-like"/>
</dbReference>
<dbReference type="NCBIfam" id="TIGR00797">
    <property type="entry name" value="matE"/>
    <property type="match status" value="1"/>
</dbReference>